<dbReference type="GO" id="GO:0009089">
    <property type="term" value="P:lysine biosynthetic process via diaminopimelate"/>
    <property type="evidence" value="ECO:0007669"/>
    <property type="project" value="UniProtKB-UniPathway"/>
</dbReference>
<feature type="binding site" evidence="13">
    <location>
        <position position="180"/>
    </location>
    <ligand>
        <name>ATP</name>
        <dbReference type="ChEBI" id="CHEBI:30616"/>
    </ligand>
</feature>
<dbReference type="GO" id="GO:0009088">
    <property type="term" value="P:threonine biosynthetic process"/>
    <property type="evidence" value="ECO:0007669"/>
    <property type="project" value="UniProtKB-UniPathway"/>
</dbReference>
<dbReference type="GO" id="GO:0009090">
    <property type="term" value="P:homoserine biosynthetic process"/>
    <property type="evidence" value="ECO:0007669"/>
    <property type="project" value="TreeGrafter"/>
</dbReference>
<keyword evidence="10 13" id="KW-0067">ATP-binding</keyword>
<dbReference type="AlphaFoldDB" id="I4B0W5"/>
<proteinExistence type="inferred from homology"/>
<dbReference type="InterPro" id="IPR001341">
    <property type="entry name" value="Asp_kinase"/>
</dbReference>
<evidence type="ECO:0000256" key="3">
    <source>
        <dbReference type="ARBA" id="ARBA00005139"/>
    </source>
</evidence>
<dbReference type="InterPro" id="IPR045865">
    <property type="entry name" value="ACT-like_dom_sf"/>
</dbReference>
<comment type="pathway">
    <text evidence="1 15">Amino-acid biosynthesis; L-lysine biosynthesis via DAP pathway; (S)-tetrahydrodipicolinate from L-aspartate: step 1/4.</text>
</comment>
<keyword evidence="18" id="KW-1185">Reference proteome</keyword>
<dbReference type="GO" id="GO:0005524">
    <property type="term" value="F:ATP binding"/>
    <property type="evidence" value="ECO:0007669"/>
    <property type="project" value="UniProtKB-KW"/>
</dbReference>
<protein>
    <recommendedName>
        <fullName evidence="14">Aspartokinase</fullName>
        <ecNumber evidence="14">2.7.2.4</ecNumber>
    </recommendedName>
</protein>
<evidence type="ECO:0000256" key="11">
    <source>
        <dbReference type="ARBA" id="ARBA00023154"/>
    </source>
</evidence>
<comment type="catalytic activity">
    <reaction evidence="12 14">
        <text>L-aspartate + ATP = 4-phospho-L-aspartate + ADP</text>
        <dbReference type="Rhea" id="RHEA:23776"/>
        <dbReference type="ChEBI" id="CHEBI:29991"/>
        <dbReference type="ChEBI" id="CHEBI:30616"/>
        <dbReference type="ChEBI" id="CHEBI:57535"/>
        <dbReference type="ChEBI" id="CHEBI:456216"/>
        <dbReference type="EC" id="2.7.2.4"/>
    </reaction>
</comment>
<dbReference type="GO" id="GO:0004072">
    <property type="term" value="F:aspartate kinase activity"/>
    <property type="evidence" value="ECO:0007669"/>
    <property type="project" value="UniProtKB-EC"/>
</dbReference>
<dbReference type="Proteomes" id="UP000006048">
    <property type="component" value="Chromosome"/>
</dbReference>
<dbReference type="HOGENOM" id="CLU_009116_3_2_12"/>
<feature type="binding site" evidence="13">
    <location>
        <position position="48"/>
    </location>
    <ligand>
        <name>substrate</name>
    </ligand>
</feature>
<keyword evidence="6 14" id="KW-0808">Transferase</keyword>
<dbReference type="SUPFAM" id="SSF53633">
    <property type="entry name" value="Carbamate kinase-like"/>
    <property type="match status" value="1"/>
</dbReference>
<comment type="pathway">
    <text evidence="2 15">Amino-acid biosynthesis; L-methionine biosynthesis via de novo pathway; L-homoserine from L-aspartate: step 1/3.</text>
</comment>
<feature type="domain" description="ACT" evidence="16">
    <location>
        <begin position="265"/>
        <end position="350"/>
    </location>
</feature>
<dbReference type="RefSeq" id="WP_014801443.1">
    <property type="nucleotide sequence ID" value="NC_018020.1"/>
</dbReference>
<dbReference type="NCBIfam" id="NF005154">
    <property type="entry name" value="PRK06635.1-2"/>
    <property type="match status" value="1"/>
</dbReference>
<dbReference type="EC" id="2.7.2.4" evidence="14"/>
<keyword evidence="11" id="KW-0457">Lysine biosynthesis</keyword>
<comment type="similarity">
    <text evidence="4 14">Belongs to the aspartokinase family.</text>
</comment>
<dbReference type="PATRIC" id="fig|869212.3.peg.224"/>
<dbReference type="OrthoDB" id="9799110at2"/>
<dbReference type="PROSITE" id="PS51671">
    <property type="entry name" value="ACT"/>
    <property type="match status" value="1"/>
</dbReference>
<keyword evidence="7" id="KW-0677">Repeat</keyword>
<dbReference type="CDD" id="cd04261">
    <property type="entry name" value="AAK_AKii-LysC-BS"/>
    <property type="match status" value="1"/>
</dbReference>
<name>I4B0W5_TURPD</name>
<evidence type="ECO:0000256" key="7">
    <source>
        <dbReference type="ARBA" id="ARBA00022737"/>
    </source>
</evidence>
<feature type="binding site" evidence="13">
    <location>
        <position position="75"/>
    </location>
    <ligand>
        <name>substrate</name>
    </ligand>
</feature>
<dbReference type="EMBL" id="CP002959">
    <property type="protein sequence ID" value="AFM10922.1"/>
    <property type="molecule type" value="Genomic_DNA"/>
</dbReference>
<evidence type="ECO:0000256" key="4">
    <source>
        <dbReference type="ARBA" id="ARBA00010122"/>
    </source>
</evidence>
<dbReference type="InterPro" id="IPR036393">
    <property type="entry name" value="AceGlu_kinase-like_sf"/>
</dbReference>
<evidence type="ECO:0000256" key="12">
    <source>
        <dbReference type="ARBA" id="ARBA00047872"/>
    </source>
</evidence>
<dbReference type="InterPro" id="IPR005260">
    <property type="entry name" value="Asp_kin_monofn"/>
</dbReference>
<dbReference type="NCBIfam" id="NF005155">
    <property type="entry name" value="PRK06635.1-4"/>
    <property type="match status" value="1"/>
</dbReference>
<dbReference type="CDD" id="cd04923">
    <property type="entry name" value="ACT_AK-LysC-DapG-like_2"/>
    <property type="match status" value="1"/>
</dbReference>
<feature type="binding site" evidence="13">
    <location>
        <begin position="8"/>
        <end position="11"/>
    </location>
    <ligand>
        <name>ATP</name>
        <dbReference type="ChEBI" id="CHEBI:30616"/>
    </ligand>
</feature>
<dbReference type="InterPro" id="IPR002912">
    <property type="entry name" value="ACT_dom"/>
</dbReference>
<keyword evidence="8 13" id="KW-0547">Nucleotide-binding</keyword>
<dbReference type="UniPathway" id="UPA00034">
    <property type="reaction ID" value="UER00015"/>
</dbReference>
<dbReference type="KEGG" id="tpx:Turpa_0262"/>
<evidence type="ECO:0000256" key="13">
    <source>
        <dbReference type="PIRSR" id="PIRSR000726-1"/>
    </source>
</evidence>
<sequence>MSKILVQKFGGTSVGDPERIKRVANRIKSYHEKGYQLVVVVSAMGHTTDELVDLAAKISTNPPKREMDMLLSTGEQVSIALLAMALHEIGVPARSFTGGQVNIVTDGNFSNARIESIDTQRLNSHLEQGHVCIVAGFQGVDQNQNITTLGRGGSDTTAVALAAALKARECEIYTDVDGVYTTDPNKVEAAHKLDQISYDEMLELASLGAGVLHSRSVEFAKKYDVVIHVKSSFNYNEGTKVVSENLIMEKLKVTGVTLKSDDARMTIGDIPDKPGIAAEIFEVLSEKRINIDVIVQSTGKDKLNTISFTLPVSSVRDAKEGLEPLIQKWGAGTISTDENIAILSAVGVGMKSHSGVAASMFKALAEQNINIEMISTSEIKISCVISQDRGKEALRLIHTVFGLDKAT</sequence>
<dbReference type="PIRSF" id="PIRSF000726">
    <property type="entry name" value="Asp_kin"/>
    <property type="match status" value="1"/>
</dbReference>
<evidence type="ECO:0000256" key="10">
    <source>
        <dbReference type="ARBA" id="ARBA00022840"/>
    </source>
</evidence>
<reference evidence="17 18" key="1">
    <citation type="submission" date="2012-06" db="EMBL/GenBank/DDBJ databases">
        <title>The complete chromosome of genome of Turneriella parva DSM 21527.</title>
        <authorList>
            <consortium name="US DOE Joint Genome Institute (JGI-PGF)"/>
            <person name="Lucas S."/>
            <person name="Han J."/>
            <person name="Lapidus A."/>
            <person name="Bruce D."/>
            <person name="Goodwin L."/>
            <person name="Pitluck S."/>
            <person name="Peters L."/>
            <person name="Kyrpides N."/>
            <person name="Mavromatis K."/>
            <person name="Ivanova N."/>
            <person name="Mikhailova N."/>
            <person name="Chertkov O."/>
            <person name="Detter J.C."/>
            <person name="Tapia R."/>
            <person name="Han C."/>
            <person name="Land M."/>
            <person name="Hauser L."/>
            <person name="Markowitz V."/>
            <person name="Cheng J.-F."/>
            <person name="Hugenholtz P."/>
            <person name="Woyke T."/>
            <person name="Wu D."/>
            <person name="Gronow S."/>
            <person name="Wellnitz S."/>
            <person name="Brambilla E."/>
            <person name="Klenk H.-P."/>
            <person name="Eisen J.A."/>
        </authorList>
    </citation>
    <scope>NUCLEOTIDE SEQUENCE [LARGE SCALE GENOMIC DNA]</scope>
    <source>
        <strain evidence="18">ATCC BAA-1111 / DSM 21527 / NCTC 11395 / H</strain>
    </source>
</reference>
<evidence type="ECO:0000256" key="1">
    <source>
        <dbReference type="ARBA" id="ARBA00004766"/>
    </source>
</evidence>
<dbReference type="FunFam" id="3.30.2130.10:FF:000001">
    <property type="entry name" value="Bifunctional aspartokinase/homoserine dehydrogenase"/>
    <property type="match status" value="1"/>
</dbReference>
<comment type="pathway">
    <text evidence="3 15">Amino-acid biosynthesis; L-threonine biosynthesis; L-threonine from L-aspartate: step 1/5.</text>
</comment>
<gene>
    <name evidence="17" type="ordered locus">Turpa_0262</name>
</gene>
<feature type="binding site" evidence="13">
    <location>
        <begin position="174"/>
        <end position="175"/>
    </location>
    <ligand>
        <name>ATP</name>
        <dbReference type="ChEBI" id="CHEBI:30616"/>
    </ligand>
</feature>
<evidence type="ECO:0000256" key="6">
    <source>
        <dbReference type="ARBA" id="ARBA00022679"/>
    </source>
</evidence>
<dbReference type="UniPathway" id="UPA00050">
    <property type="reaction ID" value="UER00461"/>
</dbReference>
<evidence type="ECO:0000256" key="15">
    <source>
        <dbReference type="RuleBase" id="RU004249"/>
    </source>
</evidence>
<dbReference type="InterPro" id="IPR041740">
    <property type="entry name" value="AKii-LysC-BS"/>
</dbReference>
<dbReference type="FunFam" id="3.40.1160.10:FF:000002">
    <property type="entry name" value="Aspartokinase"/>
    <property type="match status" value="1"/>
</dbReference>
<dbReference type="SUPFAM" id="SSF55021">
    <property type="entry name" value="ACT-like"/>
    <property type="match status" value="2"/>
</dbReference>
<dbReference type="Pfam" id="PF00696">
    <property type="entry name" value="AA_kinase"/>
    <property type="match status" value="1"/>
</dbReference>
<evidence type="ECO:0000313" key="18">
    <source>
        <dbReference type="Proteomes" id="UP000006048"/>
    </source>
</evidence>
<dbReference type="InterPro" id="IPR054352">
    <property type="entry name" value="ACT_Aspartokinase"/>
</dbReference>
<dbReference type="Pfam" id="PF22468">
    <property type="entry name" value="ACT_9"/>
    <property type="match status" value="1"/>
</dbReference>
<dbReference type="PROSITE" id="PS00324">
    <property type="entry name" value="ASPARTOKINASE"/>
    <property type="match status" value="1"/>
</dbReference>
<dbReference type="PANTHER" id="PTHR21499:SF3">
    <property type="entry name" value="ASPARTOKINASE"/>
    <property type="match status" value="1"/>
</dbReference>
<organism evidence="17 18">
    <name type="scientific">Turneriella parva (strain ATCC BAA-1111 / DSM 21527 / NCTC 11395 / H)</name>
    <name type="common">Leptospira parva</name>
    <dbReference type="NCBI Taxonomy" id="869212"/>
    <lineage>
        <taxon>Bacteria</taxon>
        <taxon>Pseudomonadati</taxon>
        <taxon>Spirochaetota</taxon>
        <taxon>Spirochaetia</taxon>
        <taxon>Leptospirales</taxon>
        <taxon>Leptospiraceae</taxon>
        <taxon>Turneriella</taxon>
    </lineage>
</organism>
<dbReference type="CDD" id="cd04913">
    <property type="entry name" value="ACT_AKii-LysC-BS-like_1"/>
    <property type="match status" value="1"/>
</dbReference>
<evidence type="ECO:0000313" key="17">
    <source>
        <dbReference type="EMBL" id="AFM10922.1"/>
    </source>
</evidence>
<dbReference type="UniPathway" id="UPA00051">
    <property type="reaction ID" value="UER00462"/>
</dbReference>
<evidence type="ECO:0000256" key="2">
    <source>
        <dbReference type="ARBA" id="ARBA00004986"/>
    </source>
</evidence>
<dbReference type="NCBIfam" id="TIGR00656">
    <property type="entry name" value="asp_kin_monofn"/>
    <property type="match status" value="1"/>
</dbReference>
<keyword evidence="9 14" id="KW-0418">Kinase</keyword>
<dbReference type="PANTHER" id="PTHR21499">
    <property type="entry name" value="ASPARTATE KINASE"/>
    <property type="match status" value="1"/>
</dbReference>
<dbReference type="NCBIfam" id="TIGR00657">
    <property type="entry name" value="asp_kinases"/>
    <property type="match status" value="1"/>
</dbReference>
<accession>I4B0W5</accession>
<evidence type="ECO:0000256" key="14">
    <source>
        <dbReference type="RuleBase" id="RU003448"/>
    </source>
</evidence>
<dbReference type="Gene3D" id="3.40.1160.10">
    <property type="entry name" value="Acetylglutamate kinase-like"/>
    <property type="match status" value="1"/>
</dbReference>
<evidence type="ECO:0000256" key="8">
    <source>
        <dbReference type="ARBA" id="ARBA00022741"/>
    </source>
</evidence>
<dbReference type="InterPro" id="IPR001048">
    <property type="entry name" value="Asp/Glu/Uridylate_kinase"/>
</dbReference>
<evidence type="ECO:0000256" key="5">
    <source>
        <dbReference type="ARBA" id="ARBA00022605"/>
    </source>
</evidence>
<dbReference type="Gene3D" id="3.30.2130.10">
    <property type="entry name" value="VC0802-like"/>
    <property type="match status" value="1"/>
</dbReference>
<dbReference type="STRING" id="869212.Turpa_0262"/>
<keyword evidence="5 15" id="KW-0028">Amino-acid biosynthesis</keyword>
<dbReference type="InterPro" id="IPR018042">
    <property type="entry name" value="Aspartate_kinase_CS"/>
</dbReference>
<evidence type="ECO:0000259" key="16">
    <source>
        <dbReference type="PROSITE" id="PS51671"/>
    </source>
</evidence>
<dbReference type="Pfam" id="PF01842">
    <property type="entry name" value="ACT"/>
    <property type="match status" value="1"/>
</dbReference>
<dbReference type="GO" id="GO:0005829">
    <property type="term" value="C:cytosol"/>
    <property type="evidence" value="ECO:0007669"/>
    <property type="project" value="TreeGrafter"/>
</dbReference>
<evidence type="ECO:0000256" key="9">
    <source>
        <dbReference type="ARBA" id="ARBA00022777"/>
    </source>
</evidence>